<dbReference type="AlphaFoldDB" id="A0A1Q3BJK3"/>
<dbReference type="PANTHER" id="PTHR31286:SF167">
    <property type="entry name" value="OS09G0268800 PROTEIN"/>
    <property type="match status" value="1"/>
</dbReference>
<keyword evidence="3" id="KW-1185">Reference proteome</keyword>
<organism evidence="2 3">
    <name type="scientific">Cephalotus follicularis</name>
    <name type="common">Albany pitcher plant</name>
    <dbReference type="NCBI Taxonomy" id="3775"/>
    <lineage>
        <taxon>Eukaryota</taxon>
        <taxon>Viridiplantae</taxon>
        <taxon>Streptophyta</taxon>
        <taxon>Embryophyta</taxon>
        <taxon>Tracheophyta</taxon>
        <taxon>Spermatophyta</taxon>
        <taxon>Magnoliopsida</taxon>
        <taxon>eudicotyledons</taxon>
        <taxon>Gunneridae</taxon>
        <taxon>Pentapetalae</taxon>
        <taxon>rosids</taxon>
        <taxon>fabids</taxon>
        <taxon>Oxalidales</taxon>
        <taxon>Cephalotaceae</taxon>
        <taxon>Cephalotus</taxon>
    </lineage>
</organism>
<dbReference type="InParanoid" id="A0A1Q3BJK3"/>
<protein>
    <submittedName>
        <fullName evidence="2">DUF4283 domain-containing protein</fullName>
    </submittedName>
</protein>
<proteinExistence type="predicted"/>
<dbReference type="Proteomes" id="UP000187406">
    <property type="component" value="Unassembled WGS sequence"/>
</dbReference>
<dbReference type="EMBL" id="BDDD01000612">
    <property type="protein sequence ID" value="GAV68155.1"/>
    <property type="molecule type" value="Genomic_DNA"/>
</dbReference>
<dbReference type="OrthoDB" id="1938170at2759"/>
<dbReference type="InterPro" id="IPR025558">
    <property type="entry name" value="DUF4283"/>
</dbReference>
<evidence type="ECO:0000313" key="2">
    <source>
        <dbReference type="EMBL" id="GAV68155.1"/>
    </source>
</evidence>
<dbReference type="Pfam" id="PF14111">
    <property type="entry name" value="DUF4283"/>
    <property type="match status" value="1"/>
</dbReference>
<evidence type="ECO:0000259" key="1">
    <source>
        <dbReference type="Pfam" id="PF14111"/>
    </source>
</evidence>
<evidence type="ECO:0000313" key="3">
    <source>
        <dbReference type="Proteomes" id="UP000187406"/>
    </source>
</evidence>
<gene>
    <name evidence="2" type="ORF">CFOL_v3_11658</name>
</gene>
<dbReference type="InterPro" id="IPR040256">
    <property type="entry name" value="At4g02000-like"/>
</dbReference>
<name>A0A1Q3BJK3_CEPFO</name>
<feature type="domain" description="DUF4283" evidence="1">
    <location>
        <begin position="5"/>
        <end position="71"/>
    </location>
</feature>
<comment type="caution">
    <text evidence="2">The sequence shown here is derived from an EMBL/GenBank/DDBJ whole genome shotgun (WGS) entry which is preliminary data.</text>
</comment>
<sequence length="108" mass="12801">MAKKFNKESLKNTMKMMWHEKYGMRVIDVGNNLFLFIFNNDEDRLKVLKSRPWLLDKHILILEKIEEETHPLSLSLFKASIWVRVYGAQFLCLSDRVGRIIGKFISDL</sequence>
<dbReference type="PANTHER" id="PTHR31286">
    <property type="entry name" value="GLYCINE-RICH CELL WALL STRUCTURAL PROTEIN 1.8-LIKE"/>
    <property type="match status" value="1"/>
</dbReference>
<reference evidence="3" key="1">
    <citation type="submission" date="2016-04" db="EMBL/GenBank/DDBJ databases">
        <title>Cephalotus genome sequencing.</title>
        <authorList>
            <person name="Fukushima K."/>
            <person name="Hasebe M."/>
            <person name="Fang X."/>
        </authorList>
    </citation>
    <scope>NUCLEOTIDE SEQUENCE [LARGE SCALE GENOMIC DNA]</scope>
    <source>
        <strain evidence="3">cv. St1</strain>
    </source>
</reference>
<accession>A0A1Q3BJK3</accession>